<dbReference type="AlphaFoldDB" id="A0ABD0SX22"/>
<keyword evidence="5" id="KW-0460">Magnesium</keyword>
<dbReference type="Pfam" id="PF03828">
    <property type="entry name" value="PAP_assoc"/>
    <property type="match status" value="1"/>
</dbReference>
<evidence type="ECO:0000259" key="7">
    <source>
        <dbReference type="Pfam" id="PF22600"/>
    </source>
</evidence>
<sequence>MLIEFCSEDNLKNVIQNCSSHQKDIEVMASNSPFLWFRAAPGKKEKLVAPTSKSLLAKDGNSPPNEDVLFEELLKCSTVSDQIQLLYDKTKLNDLGVRLRYMVARQLEVIFESLYANIAIRPFGSSVNGFGRMGCDLDLVLTNVVTKEMSDANKRLVFQEKRCEGGRSAWQRQLELAAELLELRAAGATRVQRILHARVPIVKYAHELADVECDLCYSNMSGVYMSELLWLFGSLDSRVRPLTFAVRRWAAAAGLTSAHPGRWITNFPLTLLVLFFLQQDTKAGRVLPTLKELVKMAGKDDIRVAEENVNCTFLRDMNKLPPDSYGQNRDSLETLLLQFFEFYAQFDFQDKAISINDGVPVRKPNALPLYIVNPLEQALNVSRNVSYEECQRLQAEVRNAAWQLEAGLEGQKSDDWGLLGLIERKASRGLKKLLRVGNSHRLVSVKDLFRDNEKESEDGIRSKLERLTQKNETEGVREMKKDLDNKMEGKGRNEPLKFKNRQVANEVMRIRRNKLL</sequence>
<dbReference type="SUPFAM" id="SSF81631">
    <property type="entry name" value="PAP/OAS1 substrate-binding domain"/>
    <property type="match status" value="1"/>
</dbReference>
<feature type="domain" description="Poly(A) RNA polymerase mitochondrial-like central palm" evidence="7">
    <location>
        <begin position="80"/>
        <end position="232"/>
    </location>
</feature>
<keyword evidence="3" id="KW-0808">Transferase</keyword>
<dbReference type="GO" id="GO:1990817">
    <property type="term" value="F:poly(A) RNA polymerase activity"/>
    <property type="evidence" value="ECO:0007669"/>
    <property type="project" value="UniProtKB-ARBA"/>
</dbReference>
<reference evidence="8 9" key="1">
    <citation type="submission" date="2024-06" db="EMBL/GenBank/DDBJ databases">
        <title>A chromosome-level genome assembly of beet webworm, Loxostege sticticalis.</title>
        <authorList>
            <person name="Zhang Y."/>
        </authorList>
    </citation>
    <scope>NUCLEOTIDE SEQUENCE [LARGE SCALE GENOMIC DNA]</scope>
    <source>
        <strain evidence="8">AQ028</strain>
        <tissue evidence="8">Male pupae</tissue>
    </source>
</reference>
<dbReference type="EMBL" id="JBEDNZ010000015">
    <property type="protein sequence ID" value="KAL0829457.1"/>
    <property type="molecule type" value="Genomic_DNA"/>
</dbReference>
<dbReference type="InterPro" id="IPR054708">
    <property type="entry name" value="MTPAP-like_central"/>
</dbReference>
<dbReference type="Gene3D" id="1.10.1410.10">
    <property type="match status" value="1"/>
</dbReference>
<evidence type="ECO:0000313" key="9">
    <source>
        <dbReference type="Proteomes" id="UP001549921"/>
    </source>
</evidence>
<dbReference type="CDD" id="cd05402">
    <property type="entry name" value="NT_PAP_TUTase"/>
    <property type="match status" value="1"/>
</dbReference>
<gene>
    <name evidence="8" type="ORF">ABMA28_004223</name>
</gene>
<evidence type="ECO:0000256" key="2">
    <source>
        <dbReference type="ARBA" id="ARBA00001946"/>
    </source>
</evidence>
<proteinExistence type="predicted"/>
<accession>A0ABD0SX22</accession>
<dbReference type="SUPFAM" id="SSF81301">
    <property type="entry name" value="Nucleotidyltransferase"/>
    <property type="match status" value="1"/>
</dbReference>
<name>A0ABD0SX22_LOXSC</name>
<feature type="domain" description="PAP-associated" evidence="6">
    <location>
        <begin position="332"/>
        <end position="363"/>
    </location>
</feature>
<evidence type="ECO:0000256" key="4">
    <source>
        <dbReference type="ARBA" id="ARBA00022723"/>
    </source>
</evidence>
<comment type="caution">
    <text evidence="8">The sequence shown here is derived from an EMBL/GenBank/DDBJ whole genome shotgun (WGS) entry which is preliminary data.</text>
</comment>
<dbReference type="InterPro" id="IPR043519">
    <property type="entry name" value="NT_sf"/>
</dbReference>
<evidence type="ECO:0000256" key="1">
    <source>
        <dbReference type="ARBA" id="ARBA00001936"/>
    </source>
</evidence>
<evidence type="ECO:0000259" key="6">
    <source>
        <dbReference type="Pfam" id="PF03828"/>
    </source>
</evidence>
<evidence type="ECO:0000256" key="5">
    <source>
        <dbReference type="ARBA" id="ARBA00022842"/>
    </source>
</evidence>
<keyword evidence="4" id="KW-0479">Metal-binding</keyword>
<evidence type="ECO:0000313" key="8">
    <source>
        <dbReference type="EMBL" id="KAL0829457.1"/>
    </source>
</evidence>
<comment type="cofactor">
    <cofactor evidence="2">
        <name>Mg(2+)</name>
        <dbReference type="ChEBI" id="CHEBI:18420"/>
    </cofactor>
</comment>
<comment type="cofactor">
    <cofactor evidence="1">
        <name>Mn(2+)</name>
        <dbReference type="ChEBI" id="CHEBI:29035"/>
    </cofactor>
</comment>
<dbReference type="Pfam" id="PF22600">
    <property type="entry name" value="MTPAP-like_central"/>
    <property type="match status" value="1"/>
</dbReference>
<dbReference type="GO" id="GO:0046872">
    <property type="term" value="F:metal ion binding"/>
    <property type="evidence" value="ECO:0007669"/>
    <property type="project" value="UniProtKB-KW"/>
</dbReference>
<protein>
    <submittedName>
        <fullName evidence="8">Uncharacterized protein</fullName>
    </submittedName>
</protein>
<dbReference type="EMBL" id="JBEDNZ010000015">
    <property type="protein sequence ID" value="KAL0829456.1"/>
    <property type="molecule type" value="Genomic_DNA"/>
</dbReference>
<dbReference type="PANTHER" id="PTHR12271:SF133">
    <property type="entry name" value="POLY(A) RNA POLYMERASE, MITOCHONDRIAL"/>
    <property type="match status" value="1"/>
</dbReference>
<dbReference type="InterPro" id="IPR002058">
    <property type="entry name" value="PAP_assoc"/>
</dbReference>
<dbReference type="Proteomes" id="UP001549921">
    <property type="component" value="Unassembled WGS sequence"/>
</dbReference>
<dbReference type="PANTHER" id="PTHR12271">
    <property type="entry name" value="POLY A POLYMERASE CID PAP -RELATED"/>
    <property type="match status" value="1"/>
</dbReference>
<evidence type="ECO:0000256" key="3">
    <source>
        <dbReference type="ARBA" id="ARBA00022679"/>
    </source>
</evidence>
<dbReference type="Gene3D" id="3.30.460.10">
    <property type="entry name" value="Beta Polymerase, domain 2"/>
    <property type="match status" value="1"/>
</dbReference>
<organism evidence="8 9">
    <name type="scientific">Loxostege sticticalis</name>
    <name type="common">Beet webworm moth</name>
    <dbReference type="NCBI Taxonomy" id="481309"/>
    <lineage>
        <taxon>Eukaryota</taxon>
        <taxon>Metazoa</taxon>
        <taxon>Ecdysozoa</taxon>
        <taxon>Arthropoda</taxon>
        <taxon>Hexapoda</taxon>
        <taxon>Insecta</taxon>
        <taxon>Pterygota</taxon>
        <taxon>Neoptera</taxon>
        <taxon>Endopterygota</taxon>
        <taxon>Lepidoptera</taxon>
        <taxon>Glossata</taxon>
        <taxon>Ditrysia</taxon>
        <taxon>Pyraloidea</taxon>
        <taxon>Crambidae</taxon>
        <taxon>Pyraustinae</taxon>
        <taxon>Loxostege</taxon>
    </lineage>
</organism>